<name>A0A1X0NPQ3_9TRYP</name>
<evidence type="ECO:0000313" key="2">
    <source>
        <dbReference type="Proteomes" id="UP000192257"/>
    </source>
</evidence>
<keyword evidence="1" id="KW-0675">Receptor</keyword>
<accession>A0A1X0NPQ3</accession>
<gene>
    <name evidence="1" type="ORF">TM35_000261190</name>
</gene>
<protein>
    <submittedName>
        <fullName evidence="1">Putative receptor-type adenylate cyclase</fullName>
    </submittedName>
</protein>
<proteinExistence type="predicted"/>
<sequence>VPKPVEMYQLDAVPGRTFAALRIDKECCIDNDNEDMESCQSTFEEEHAALDMTATFISNLLSPYNPRQRAEVLQSLCARWQLRVGARGNMPYDEYCRQMVNRLSVRLSRVFGRRSSVSVVGGTFVSEPTDA</sequence>
<dbReference type="Proteomes" id="UP000192257">
    <property type="component" value="Unassembled WGS sequence"/>
</dbReference>
<dbReference type="EMBL" id="NBCO01000026">
    <property type="protein sequence ID" value="ORC86667.1"/>
    <property type="molecule type" value="Genomic_DNA"/>
</dbReference>
<dbReference type="GeneID" id="39987636"/>
<keyword evidence="2" id="KW-1185">Reference proteome</keyword>
<feature type="non-terminal residue" evidence="1">
    <location>
        <position position="1"/>
    </location>
</feature>
<dbReference type="RefSeq" id="XP_028880733.1">
    <property type="nucleotide sequence ID" value="XM_029027856.1"/>
</dbReference>
<dbReference type="VEuPathDB" id="TriTrypDB:TM35_000261190"/>
<feature type="non-terminal residue" evidence="1">
    <location>
        <position position="131"/>
    </location>
</feature>
<comment type="caution">
    <text evidence="1">The sequence shown here is derived from an EMBL/GenBank/DDBJ whole genome shotgun (WGS) entry which is preliminary data.</text>
</comment>
<organism evidence="1 2">
    <name type="scientific">Trypanosoma theileri</name>
    <dbReference type="NCBI Taxonomy" id="67003"/>
    <lineage>
        <taxon>Eukaryota</taxon>
        <taxon>Discoba</taxon>
        <taxon>Euglenozoa</taxon>
        <taxon>Kinetoplastea</taxon>
        <taxon>Metakinetoplastina</taxon>
        <taxon>Trypanosomatida</taxon>
        <taxon>Trypanosomatidae</taxon>
        <taxon>Trypanosoma</taxon>
    </lineage>
</organism>
<dbReference type="AlphaFoldDB" id="A0A1X0NPQ3"/>
<reference evidence="1 2" key="1">
    <citation type="submission" date="2017-03" db="EMBL/GenBank/DDBJ databases">
        <title>An alternative strategy for trypanosome survival in the mammalian bloodstream revealed through genome and transcriptome analysis of the ubiquitous bovine parasite Trypanosoma (Megatrypanum) theileri.</title>
        <authorList>
            <person name="Kelly S."/>
            <person name="Ivens A."/>
            <person name="Mott A."/>
            <person name="O'Neill E."/>
            <person name="Emms D."/>
            <person name="Macleod O."/>
            <person name="Voorheis P."/>
            <person name="Matthews J."/>
            <person name="Matthews K."/>
            <person name="Carrington M."/>
        </authorList>
    </citation>
    <scope>NUCLEOTIDE SEQUENCE [LARGE SCALE GENOMIC DNA]</scope>
    <source>
        <strain evidence="1">Edinburgh</strain>
    </source>
</reference>
<evidence type="ECO:0000313" key="1">
    <source>
        <dbReference type="EMBL" id="ORC86667.1"/>
    </source>
</evidence>